<evidence type="ECO:0000313" key="8">
    <source>
        <dbReference type="EMBL" id="QHS61310.1"/>
    </source>
</evidence>
<accession>A0A6B9ZG08</accession>
<dbReference type="SMART" id="SM00388">
    <property type="entry name" value="HisKA"/>
    <property type="match status" value="1"/>
</dbReference>
<evidence type="ECO:0000256" key="1">
    <source>
        <dbReference type="ARBA" id="ARBA00000085"/>
    </source>
</evidence>
<gene>
    <name evidence="8" type="ORF">GWR21_17410</name>
</gene>
<dbReference type="SUPFAM" id="SSF55874">
    <property type="entry name" value="ATPase domain of HSP90 chaperone/DNA topoisomerase II/histidine kinase"/>
    <property type="match status" value="1"/>
</dbReference>
<organism evidence="8 9">
    <name type="scientific">Chitinophaga agri</name>
    <dbReference type="NCBI Taxonomy" id="2703787"/>
    <lineage>
        <taxon>Bacteria</taxon>
        <taxon>Pseudomonadati</taxon>
        <taxon>Bacteroidota</taxon>
        <taxon>Chitinophagia</taxon>
        <taxon>Chitinophagales</taxon>
        <taxon>Chitinophagaceae</taxon>
        <taxon>Chitinophaga</taxon>
    </lineage>
</organism>
<dbReference type="Pfam" id="PF00512">
    <property type="entry name" value="HisKA"/>
    <property type="match status" value="1"/>
</dbReference>
<dbReference type="Gene3D" id="3.30.565.10">
    <property type="entry name" value="Histidine kinase-like ATPase, C-terminal domain"/>
    <property type="match status" value="1"/>
</dbReference>
<sequence>MMRKIWSLLKLPSERIYLFFRNISMKHPFKIYITTSVICFLVLALVQFILVYNTYDLLNRRFYYDKKNKINEEYTKAITNDKLFPGGQALVDSILMPQLHNLEQLYQTDTTQFKTRSQQLLNDIFHKLIIEEKADSLLHAILRRNNITDSLRYALSITKIDIMFGDRRYINIYNSRQKYALIDDSLQWSDGIRIFGNLKAPDDRSLILGLNVSTPVPYTYAMAFNLHAEPYNRREMVFRQMRLMLTMSLLSMFAIIILFFITMRNWIKQKHLSDVKTDFINNITHEFHTPLSAIMVANKNIQNEKILDNKMAIRSLSEIIDRQSHRLKLLFGQVLDLATVDKLFVQKKPHHLNMLVSEILTDFSIKFSTSNLQIDFKQADTDLVVELDNFHFTTLLLNILDNAVKYNGQPVKELVVMITEDDEHIYITIMDSGIGMSKETLKHIFEKFYRYQKDLTQNTKGLGLGLHYVKQCIDAHKWKLKVDSEVGKGSTFVIVIPQKQ</sequence>
<dbReference type="InterPro" id="IPR036097">
    <property type="entry name" value="HisK_dim/P_sf"/>
</dbReference>
<dbReference type="GO" id="GO:0000155">
    <property type="term" value="F:phosphorelay sensor kinase activity"/>
    <property type="evidence" value="ECO:0007669"/>
    <property type="project" value="InterPro"/>
</dbReference>
<feature type="transmembrane region" description="Helical" evidence="6">
    <location>
        <begin position="31"/>
        <end position="52"/>
    </location>
</feature>
<keyword evidence="6" id="KW-0812">Transmembrane</keyword>
<feature type="domain" description="Histidine kinase" evidence="7">
    <location>
        <begin position="282"/>
        <end position="500"/>
    </location>
</feature>
<evidence type="ECO:0000256" key="5">
    <source>
        <dbReference type="ARBA" id="ARBA00022777"/>
    </source>
</evidence>
<dbReference type="Proteomes" id="UP000476411">
    <property type="component" value="Chromosome"/>
</dbReference>
<dbReference type="AlphaFoldDB" id="A0A6B9ZG08"/>
<dbReference type="SUPFAM" id="SSF47384">
    <property type="entry name" value="Homodimeric domain of signal transducing histidine kinase"/>
    <property type="match status" value="1"/>
</dbReference>
<dbReference type="InterPro" id="IPR003661">
    <property type="entry name" value="HisK_dim/P_dom"/>
</dbReference>
<feature type="transmembrane region" description="Helical" evidence="6">
    <location>
        <begin position="243"/>
        <end position="263"/>
    </location>
</feature>
<dbReference type="InterPro" id="IPR036890">
    <property type="entry name" value="HATPase_C_sf"/>
</dbReference>
<evidence type="ECO:0000313" key="9">
    <source>
        <dbReference type="Proteomes" id="UP000476411"/>
    </source>
</evidence>
<dbReference type="EC" id="2.7.13.3" evidence="2"/>
<protein>
    <recommendedName>
        <fullName evidence="2">histidine kinase</fullName>
        <ecNumber evidence="2">2.7.13.3</ecNumber>
    </recommendedName>
</protein>
<name>A0A6B9ZG08_9BACT</name>
<dbReference type="EMBL" id="CP048113">
    <property type="protein sequence ID" value="QHS61310.1"/>
    <property type="molecule type" value="Genomic_DNA"/>
</dbReference>
<keyword evidence="6" id="KW-0472">Membrane</keyword>
<reference evidence="8 9" key="1">
    <citation type="submission" date="2020-01" db="EMBL/GenBank/DDBJ databases">
        <title>Complete genome sequence of Chitinophaga sp. H33E-04 isolated from quinoa roots.</title>
        <authorList>
            <person name="Weon H.-Y."/>
            <person name="Lee S.A."/>
        </authorList>
    </citation>
    <scope>NUCLEOTIDE SEQUENCE [LARGE SCALE GENOMIC DNA]</scope>
    <source>
        <strain evidence="8 9">H33E-04</strain>
    </source>
</reference>
<dbReference type="SMART" id="SM00387">
    <property type="entry name" value="HATPase_c"/>
    <property type="match status" value="1"/>
</dbReference>
<dbReference type="CDD" id="cd00075">
    <property type="entry name" value="HATPase"/>
    <property type="match status" value="1"/>
</dbReference>
<dbReference type="InterPro" id="IPR004358">
    <property type="entry name" value="Sig_transdc_His_kin-like_C"/>
</dbReference>
<evidence type="ECO:0000256" key="6">
    <source>
        <dbReference type="SAM" id="Phobius"/>
    </source>
</evidence>
<keyword evidence="3" id="KW-0597">Phosphoprotein</keyword>
<keyword evidence="6" id="KW-1133">Transmembrane helix</keyword>
<dbReference type="Gene3D" id="1.10.287.130">
    <property type="match status" value="1"/>
</dbReference>
<evidence type="ECO:0000256" key="3">
    <source>
        <dbReference type="ARBA" id="ARBA00022553"/>
    </source>
</evidence>
<dbReference type="CDD" id="cd00082">
    <property type="entry name" value="HisKA"/>
    <property type="match status" value="1"/>
</dbReference>
<evidence type="ECO:0000259" key="7">
    <source>
        <dbReference type="PROSITE" id="PS50109"/>
    </source>
</evidence>
<keyword evidence="9" id="KW-1185">Reference proteome</keyword>
<dbReference type="PRINTS" id="PR00344">
    <property type="entry name" value="BCTRLSENSOR"/>
</dbReference>
<proteinExistence type="predicted"/>
<dbReference type="FunFam" id="3.30.565.10:FF:000006">
    <property type="entry name" value="Sensor histidine kinase WalK"/>
    <property type="match status" value="1"/>
</dbReference>
<dbReference type="PANTHER" id="PTHR43547">
    <property type="entry name" value="TWO-COMPONENT HISTIDINE KINASE"/>
    <property type="match status" value="1"/>
</dbReference>
<dbReference type="KEGG" id="chih:GWR21_17410"/>
<dbReference type="PANTHER" id="PTHR43547:SF2">
    <property type="entry name" value="HYBRID SIGNAL TRANSDUCTION HISTIDINE KINASE C"/>
    <property type="match status" value="1"/>
</dbReference>
<comment type="catalytic activity">
    <reaction evidence="1">
        <text>ATP + protein L-histidine = ADP + protein N-phospho-L-histidine.</text>
        <dbReference type="EC" id="2.7.13.3"/>
    </reaction>
</comment>
<dbReference type="Pfam" id="PF02518">
    <property type="entry name" value="HATPase_c"/>
    <property type="match status" value="1"/>
</dbReference>
<keyword evidence="5 8" id="KW-0418">Kinase</keyword>
<dbReference type="RefSeq" id="WP_162332982.1">
    <property type="nucleotide sequence ID" value="NZ_CP048113.1"/>
</dbReference>
<dbReference type="PROSITE" id="PS50109">
    <property type="entry name" value="HIS_KIN"/>
    <property type="match status" value="1"/>
</dbReference>
<keyword evidence="4" id="KW-0808">Transferase</keyword>
<dbReference type="InterPro" id="IPR005467">
    <property type="entry name" value="His_kinase_dom"/>
</dbReference>
<dbReference type="InterPro" id="IPR003594">
    <property type="entry name" value="HATPase_dom"/>
</dbReference>
<evidence type="ECO:0000256" key="4">
    <source>
        <dbReference type="ARBA" id="ARBA00022679"/>
    </source>
</evidence>
<evidence type="ECO:0000256" key="2">
    <source>
        <dbReference type="ARBA" id="ARBA00012438"/>
    </source>
</evidence>